<dbReference type="FunFam" id="3.40.850.10:FF:000029">
    <property type="entry name" value="Kinesin-like protein KIF17"/>
    <property type="match status" value="1"/>
</dbReference>
<comment type="subcellular location">
    <subcellularLocation>
        <location evidence="1">Cytoplasm</location>
        <location evidence="1">Cytoskeleton</location>
    </subcellularLocation>
</comment>
<evidence type="ECO:0000256" key="11">
    <source>
        <dbReference type="SAM" id="Coils"/>
    </source>
</evidence>
<dbReference type="InterPro" id="IPR001752">
    <property type="entry name" value="Kinesin_motor_dom"/>
</dbReference>
<dbReference type="Pfam" id="PF00225">
    <property type="entry name" value="Kinesin"/>
    <property type="match status" value="1"/>
</dbReference>
<dbReference type="SMART" id="SM00129">
    <property type="entry name" value="KISc"/>
    <property type="match status" value="1"/>
</dbReference>
<feature type="region of interest" description="Disordered" evidence="12">
    <location>
        <begin position="727"/>
        <end position="791"/>
    </location>
</feature>
<dbReference type="GO" id="GO:0005524">
    <property type="term" value="F:ATP binding"/>
    <property type="evidence" value="ECO:0007669"/>
    <property type="project" value="UniProtKB-UniRule"/>
</dbReference>
<dbReference type="AlphaFoldDB" id="A0A7S1AHC0"/>
<accession>A0A7S1AHC0</accession>
<dbReference type="InterPro" id="IPR027640">
    <property type="entry name" value="Kinesin-like_fam"/>
</dbReference>
<feature type="domain" description="Kinesin motor" evidence="13">
    <location>
        <begin position="25"/>
        <end position="357"/>
    </location>
</feature>
<feature type="coiled-coil region" evidence="11">
    <location>
        <begin position="433"/>
        <end position="586"/>
    </location>
</feature>
<keyword evidence="8" id="KW-0206">Cytoskeleton</keyword>
<evidence type="ECO:0000256" key="1">
    <source>
        <dbReference type="ARBA" id="ARBA00004245"/>
    </source>
</evidence>
<keyword evidence="2" id="KW-0963">Cytoplasm</keyword>
<keyword evidence="6 11" id="KW-0175">Coiled coil</keyword>
<evidence type="ECO:0000256" key="8">
    <source>
        <dbReference type="ARBA" id="ARBA00023212"/>
    </source>
</evidence>
<dbReference type="PRINTS" id="PR00380">
    <property type="entry name" value="KINESINHEAVY"/>
</dbReference>
<evidence type="ECO:0000256" key="4">
    <source>
        <dbReference type="ARBA" id="ARBA00022741"/>
    </source>
</evidence>
<feature type="compositionally biased region" description="Polar residues" evidence="12">
    <location>
        <begin position="1"/>
        <end position="14"/>
    </location>
</feature>
<dbReference type="InterPro" id="IPR019821">
    <property type="entry name" value="Kinesin_motor_CS"/>
</dbReference>
<keyword evidence="7 9" id="KW-0505">Motor protein</keyword>
<comment type="similarity">
    <text evidence="9 10">Belongs to the TRAFAC class myosin-kinesin ATPase superfamily. Kinesin family.</text>
</comment>
<dbReference type="EMBL" id="HBFQ01040316">
    <property type="protein sequence ID" value="CAD8854229.1"/>
    <property type="molecule type" value="Transcribed_RNA"/>
</dbReference>
<evidence type="ECO:0000256" key="6">
    <source>
        <dbReference type="ARBA" id="ARBA00023054"/>
    </source>
</evidence>
<dbReference type="PANTHER" id="PTHR47969:SF21">
    <property type="entry name" value="KINESIN-LIKE PROTEIN"/>
    <property type="match status" value="1"/>
</dbReference>
<evidence type="ECO:0000256" key="9">
    <source>
        <dbReference type="PROSITE-ProRule" id="PRU00283"/>
    </source>
</evidence>
<dbReference type="SUPFAM" id="SSF52540">
    <property type="entry name" value="P-loop containing nucleoside triphosphate hydrolases"/>
    <property type="match status" value="1"/>
</dbReference>
<evidence type="ECO:0000256" key="2">
    <source>
        <dbReference type="ARBA" id="ARBA00022490"/>
    </source>
</evidence>
<dbReference type="PROSITE" id="PS50067">
    <property type="entry name" value="KINESIN_MOTOR_2"/>
    <property type="match status" value="1"/>
</dbReference>
<dbReference type="InterPro" id="IPR036961">
    <property type="entry name" value="Kinesin_motor_dom_sf"/>
</dbReference>
<keyword evidence="5 9" id="KW-0067">ATP-binding</keyword>
<evidence type="ECO:0000313" key="14">
    <source>
        <dbReference type="EMBL" id="CAD8854229.1"/>
    </source>
</evidence>
<keyword evidence="3 10" id="KW-0493">Microtubule</keyword>
<evidence type="ECO:0000259" key="13">
    <source>
        <dbReference type="PROSITE" id="PS50067"/>
    </source>
</evidence>
<name>A0A7S1AHC0_NOCSC</name>
<gene>
    <name evidence="14" type="ORF">NSCI0253_LOCUS28580</name>
</gene>
<evidence type="ECO:0000256" key="5">
    <source>
        <dbReference type="ARBA" id="ARBA00022840"/>
    </source>
</evidence>
<evidence type="ECO:0000256" key="7">
    <source>
        <dbReference type="ARBA" id="ARBA00023175"/>
    </source>
</evidence>
<protein>
    <recommendedName>
        <fullName evidence="10">Kinesin-like protein</fullName>
    </recommendedName>
</protein>
<dbReference type="PROSITE" id="PS00411">
    <property type="entry name" value="KINESIN_MOTOR_1"/>
    <property type="match status" value="1"/>
</dbReference>
<evidence type="ECO:0000256" key="10">
    <source>
        <dbReference type="RuleBase" id="RU000394"/>
    </source>
</evidence>
<dbReference type="GO" id="GO:0007018">
    <property type="term" value="P:microtubule-based movement"/>
    <property type="evidence" value="ECO:0007669"/>
    <property type="project" value="InterPro"/>
</dbReference>
<dbReference type="GO" id="GO:0008017">
    <property type="term" value="F:microtubule binding"/>
    <property type="evidence" value="ECO:0007669"/>
    <property type="project" value="InterPro"/>
</dbReference>
<dbReference type="GO" id="GO:0003777">
    <property type="term" value="F:microtubule motor activity"/>
    <property type="evidence" value="ECO:0007669"/>
    <property type="project" value="InterPro"/>
</dbReference>
<dbReference type="GO" id="GO:0005874">
    <property type="term" value="C:microtubule"/>
    <property type="evidence" value="ECO:0007669"/>
    <property type="project" value="UniProtKB-KW"/>
</dbReference>
<feature type="region of interest" description="Disordered" evidence="12">
    <location>
        <begin position="1"/>
        <end position="22"/>
    </location>
</feature>
<organism evidence="14">
    <name type="scientific">Noctiluca scintillans</name>
    <name type="common">Sea sparkle</name>
    <name type="synonym">Red tide dinoflagellate</name>
    <dbReference type="NCBI Taxonomy" id="2966"/>
    <lineage>
        <taxon>Eukaryota</taxon>
        <taxon>Sar</taxon>
        <taxon>Alveolata</taxon>
        <taxon>Dinophyceae</taxon>
        <taxon>Noctilucales</taxon>
        <taxon>Noctilucaceae</taxon>
        <taxon>Noctiluca</taxon>
    </lineage>
</organism>
<dbReference type="Gene3D" id="3.40.850.10">
    <property type="entry name" value="Kinesin motor domain"/>
    <property type="match status" value="1"/>
</dbReference>
<reference evidence="14" key="1">
    <citation type="submission" date="2021-01" db="EMBL/GenBank/DDBJ databases">
        <authorList>
            <person name="Corre E."/>
            <person name="Pelletier E."/>
            <person name="Niang G."/>
            <person name="Scheremetjew M."/>
            <person name="Finn R."/>
            <person name="Kale V."/>
            <person name="Holt S."/>
            <person name="Cochrane G."/>
            <person name="Meng A."/>
            <person name="Brown T."/>
            <person name="Cohen L."/>
        </authorList>
    </citation>
    <scope>NUCLEOTIDE SEQUENCE</scope>
</reference>
<keyword evidence="4 9" id="KW-0547">Nucleotide-binding</keyword>
<evidence type="ECO:0000256" key="3">
    <source>
        <dbReference type="ARBA" id="ARBA00022701"/>
    </source>
</evidence>
<evidence type="ECO:0000256" key="12">
    <source>
        <dbReference type="SAM" id="MobiDB-lite"/>
    </source>
</evidence>
<sequence>MDMNASMNMSSTLGATKGKSGGGECVKVVVRVRPLSSQEASNGQQKIVDMDLARGVALLQKPGGSEKESKDFTYDAVFDERVSQQAIFDETALEIVESVMDGFNGTIFAYGQTGAGKSHTMTGPEKGDPVHQGLIPRSFRHIFQAIETAGTNVQHLVRGSYLEIYNEEIRDLLSKNPKERCELKDHPNSGVYVKDLTAFVVKSVEEMNAVLANGLANRSVSSTNMNKESSRSHSIFTITVEQCALDAEGEGHIRVGKLNMVDLAGSERQSKTGATGVQLKEATKINLSLSALGNVISALVDGRSQHIPYRDSKLTRLLQDSLGGNTKTVMVANIGPAESNFDESLSTLRYAYRAKSIKNKPRINEDPKDAMIREFQDEIMRLKAALSDEPEESSMDALPEPLPPRIEKKVEYVEKIVQKTVEKEIIIEQGPTAEEVAAMESKLREQNEELAREAERKRSEVTRHRDMVESEKKKLFCEIDREEQNAMEEQKHRMEMQTKLAMMEQKMVAGKSVMEKAIEQEEELKRQQRELRKRMKIEEKLKQQEEQQRLENLEIEAKCASQEEQVQKITMKLQKLYGKYQKAQQEMVDVQQFNQSEREDMLSMIRDLRQTLRVKTMIMEAFVPTKEIQATQERAYWDPEEDEWKLRPIKIDKENRPVRPASTLGLPRPTCEFARINRAMGDPNQRFMYDSVVMTDLDMPERTTEDYEVHPELGDRIEKALLLALSADDDGCGPDTQPGDENGQKKKTDRPSSGARKRPTSGRPGNGRAHSGIRSHGDSAFPQARGLVARE</sequence>
<dbReference type="PANTHER" id="PTHR47969">
    <property type="entry name" value="CHROMOSOME-ASSOCIATED KINESIN KIF4A-RELATED"/>
    <property type="match status" value="1"/>
</dbReference>
<feature type="binding site" evidence="9">
    <location>
        <begin position="111"/>
        <end position="118"/>
    </location>
    <ligand>
        <name>ATP</name>
        <dbReference type="ChEBI" id="CHEBI:30616"/>
    </ligand>
</feature>
<proteinExistence type="inferred from homology"/>
<dbReference type="InterPro" id="IPR027417">
    <property type="entry name" value="P-loop_NTPase"/>
</dbReference>